<evidence type="ECO:0000256" key="11">
    <source>
        <dbReference type="RuleBase" id="RU368036"/>
    </source>
</evidence>
<comment type="subunit">
    <text evidence="11">This enzyme consists of two polypeptide chains, which are synthesized in precursor form from a single polypeptide.</text>
</comment>
<dbReference type="PRINTS" id="PR01210">
    <property type="entry name" value="GGTRANSPTASE"/>
</dbReference>
<dbReference type="SUPFAM" id="SSF56235">
    <property type="entry name" value="N-terminal nucleophile aminohydrolases (Ntn hydrolases)"/>
    <property type="match status" value="1"/>
</dbReference>
<comment type="similarity">
    <text evidence="3 11">Belongs to the gamma-glutamyltransferase family.</text>
</comment>
<dbReference type="Pfam" id="PF01019">
    <property type="entry name" value="G_glu_transpept"/>
    <property type="match status" value="1"/>
</dbReference>
<dbReference type="InterPro" id="IPR029055">
    <property type="entry name" value="Ntn_hydrolases_N"/>
</dbReference>
<protein>
    <recommendedName>
        <fullName evidence="11">Glutathione hydrolase proenzyme</fullName>
        <ecNumber evidence="11">2.3.2.2</ecNumber>
        <ecNumber evidence="11">3.4.19.13</ecNumber>
    </recommendedName>
    <component>
        <recommendedName>
            <fullName evidence="11">Glutathione hydrolase large chain</fullName>
        </recommendedName>
    </component>
    <component>
        <recommendedName>
            <fullName evidence="11">Glutathione hydrolase small chain</fullName>
        </recommendedName>
    </component>
</protein>
<dbReference type="EMBL" id="AZXY01000001">
    <property type="protein sequence ID" value="KSZ60676.1"/>
    <property type="molecule type" value="Genomic_DNA"/>
</dbReference>
<feature type="binding site" evidence="10">
    <location>
        <begin position="535"/>
        <end position="536"/>
    </location>
    <ligand>
        <name>L-glutamate</name>
        <dbReference type="ChEBI" id="CHEBI:29985"/>
    </ligand>
</feature>
<evidence type="ECO:0000313" key="15">
    <source>
        <dbReference type="Proteomes" id="UP000053060"/>
    </source>
</evidence>
<keyword evidence="4 11" id="KW-0808">Transferase</keyword>
<gene>
    <name evidence="14" type="ORF">Z045_04545</name>
</gene>
<feature type="region of interest" description="Disordered" evidence="12">
    <location>
        <begin position="53"/>
        <end position="83"/>
    </location>
</feature>
<comment type="pathway">
    <text evidence="11">Sulfur metabolism; glutathione metabolism.</text>
</comment>
<evidence type="ECO:0000256" key="5">
    <source>
        <dbReference type="ARBA" id="ARBA00022801"/>
    </source>
</evidence>
<keyword evidence="6 11" id="KW-0865">Zymogen</keyword>
<dbReference type="EC" id="2.3.2.2" evidence="11"/>
<dbReference type="RefSeq" id="WP_060650746.1">
    <property type="nucleotide sequence ID" value="NZ_AZXY01000001.1"/>
</dbReference>
<comment type="catalytic activity">
    <reaction evidence="8 11">
        <text>an N-terminal (5-L-glutamyl)-[peptide] + an alpha-amino acid = 5-L-glutamyl amino acid + an N-terminal L-alpha-aminoacyl-[peptide]</text>
        <dbReference type="Rhea" id="RHEA:23904"/>
        <dbReference type="Rhea" id="RHEA-COMP:9780"/>
        <dbReference type="Rhea" id="RHEA-COMP:9795"/>
        <dbReference type="ChEBI" id="CHEBI:77644"/>
        <dbReference type="ChEBI" id="CHEBI:78597"/>
        <dbReference type="ChEBI" id="CHEBI:78599"/>
        <dbReference type="ChEBI" id="CHEBI:78608"/>
        <dbReference type="EC" id="2.3.2.2"/>
    </reaction>
</comment>
<keyword evidence="13" id="KW-0732">Signal</keyword>
<dbReference type="Gene3D" id="1.10.246.130">
    <property type="match status" value="1"/>
</dbReference>
<keyword evidence="7 11" id="KW-0012">Acyltransferase</keyword>
<evidence type="ECO:0000256" key="7">
    <source>
        <dbReference type="ARBA" id="ARBA00023315"/>
    </source>
</evidence>
<reference evidence="14 15" key="2">
    <citation type="journal article" date="2016" name="Genome Announc.">
        <title>Draft Genome Sequence of a Versatile Hydrocarbon-Degrading Bacterium, Rhodococcus pyridinivorans Strain KG-16, Collected from Oil Fields in India.</title>
        <authorList>
            <person name="Aggarwal R.K."/>
            <person name="Dawar C."/>
            <person name="Phanindranath R."/>
            <person name="Mutnuri L."/>
            <person name="Dayal A.M."/>
        </authorList>
    </citation>
    <scope>NUCLEOTIDE SEQUENCE [LARGE SCALE GENOMIC DNA]</scope>
    <source>
        <strain evidence="14 15">KG-16</strain>
    </source>
</reference>
<evidence type="ECO:0000256" key="10">
    <source>
        <dbReference type="PIRSR" id="PIRSR600101-2"/>
    </source>
</evidence>
<evidence type="ECO:0000256" key="2">
    <source>
        <dbReference type="ARBA" id="ARBA00001089"/>
    </source>
</evidence>
<reference evidence="15" key="1">
    <citation type="submission" date="2015-01" db="EMBL/GenBank/DDBJ databases">
        <title>Draft genome sequence of Rhodococcus pyridinivorans strain KG-16, a hydrocarbon-degrading bacterium.</title>
        <authorList>
            <person name="Aggarwal R.K."/>
            <person name="Dawar C."/>
        </authorList>
    </citation>
    <scope>NUCLEOTIDE SEQUENCE [LARGE SCALE GENOMIC DNA]</scope>
    <source>
        <strain evidence="15">KG-16</strain>
    </source>
</reference>
<dbReference type="PROSITE" id="PS51257">
    <property type="entry name" value="PROKAR_LIPOPROTEIN"/>
    <property type="match status" value="1"/>
</dbReference>
<comment type="catalytic activity">
    <reaction evidence="2 11">
        <text>glutathione + H2O = L-cysteinylglycine + L-glutamate</text>
        <dbReference type="Rhea" id="RHEA:28807"/>
        <dbReference type="ChEBI" id="CHEBI:15377"/>
        <dbReference type="ChEBI" id="CHEBI:29985"/>
        <dbReference type="ChEBI" id="CHEBI:57925"/>
        <dbReference type="ChEBI" id="CHEBI:61694"/>
        <dbReference type="EC" id="3.4.19.13"/>
    </reaction>
</comment>
<dbReference type="GO" id="GO:0006750">
    <property type="term" value="P:glutathione biosynthetic process"/>
    <property type="evidence" value="ECO:0007669"/>
    <property type="project" value="UniProtKB-KW"/>
</dbReference>
<comment type="catalytic activity">
    <reaction evidence="1 11">
        <text>an S-substituted glutathione + H2O = an S-substituted L-cysteinylglycine + L-glutamate</text>
        <dbReference type="Rhea" id="RHEA:59468"/>
        <dbReference type="ChEBI" id="CHEBI:15377"/>
        <dbReference type="ChEBI" id="CHEBI:29985"/>
        <dbReference type="ChEBI" id="CHEBI:90779"/>
        <dbReference type="ChEBI" id="CHEBI:143103"/>
        <dbReference type="EC" id="3.4.19.13"/>
    </reaction>
</comment>
<evidence type="ECO:0000256" key="13">
    <source>
        <dbReference type="SAM" id="SignalP"/>
    </source>
</evidence>
<evidence type="ECO:0000256" key="9">
    <source>
        <dbReference type="PIRSR" id="PIRSR600101-1"/>
    </source>
</evidence>
<accession>A0A0V9URP1</accession>
<comment type="caution">
    <text evidence="14">The sequence shown here is derived from an EMBL/GenBank/DDBJ whole genome shotgun (WGS) entry which is preliminary data.</text>
</comment>
<feature type="active site" description="Nucleophile" evidence="9">
    <location>
        <position position="470"/>
    </location>
</feature>
<dbReference type="PANTHER" id="PTHR43199:SF1">
    <property type="entry name" value="GLUTATHIONE HYDROLASE PROENZYME"/>
    <property type="match status" value="1"/>
</dbReference>
<feature type="binding site" evidence="10">
    <location>
        <position position="563"/>
    </location>
    <ligand>
        <name>L-glutamate</name>
        <dbReference type="ChEBI" id="CHEBI:29985"/>
    </ligand>
</feature>
<evidence type="ECO:0000256" key="1">
    <source>
        <dbReference type="ARBA" id="ARBA00001049"/>
    </source>
</evidence>
<dbReference type="PANTHER" id="PTHR43199">
    <property type="entry name" value="GLUTATHIONE HYDROLASE"/>
    <property type="match status" value="1"/>
</dbReference>
<dbReference type="InterPro" id="IPR000101">
    <property type="entry name" value="GGT_peptidase"/>
</dbReference>
<dbReference type="InterPro" id="IPR043137">
    <property type="entry name" value="GGT_ssub_C"/>
</dbReference>
<dbReference type="NCBIfam" id="TIGR00066">
    <property type="entry name" value="g_glut_trans"/>
    <property type="match status" value="1"/>
</dbReference>
<dbReference type="GO" id="GO:0103068">
    <property type="term" value="F:leukotriene C4 gamma-glutamyl transferase activity"/>
    <property type="evidence" value="ECO:0007669"/>
    <property type="project" value="UniProtKB-EC"/>
</dbReference>
<dbReference type="Gene3D" id="3.60.20.40">
    <property type="match status" value="1"/>
</dbReference>
<evidence type="ECO:0000256" key="3">
    <source>
        <dbReference type="ARBA" id="ARBA00009381"/>
    </source>
</evidence>
<feature type="signal peptide" evidence="13">
    <location>
        <begin position="1"/>
        <end position="32"/>
    </location>
</feature>
<dbReference type="GO" id="GO:0036374">
    <property type="term" value="F:glutathione hydrolase activity"/>
    <property type="evidence" value="ECO:0007669"/>
    <property type="project" value="UniProtKB-UniRule"/>
</dbReference>
<feature type="region of interest" description="Disordered" evidence="12">
    <location>
        <begin position="524"/>
        <end position="546"/>
    </location>
</feature>
<evidence type="ECO:0000313" key="14">
    <source>
        <dbReference type="EMBL" id="KSZ60676.1"/>
    </source>
</evidence>
<dbReference type="AlphaFoldDB" id="A0A0V9URP1"/>
<evidence type="ECO:0000256" key="4">
    <source>
        <dbReference type="ARBA" id="ARBA00022679"/>
    </source>
</evidence>
<dbReference type="InterPro" id="IPR043138">
    <property type="entry name" value="GGT_lsub"/>
</dbReference>
<dbReference type="InterPro" id="IPR051792">
    <property type="entry name" value="GGT_bact"/>
</dbReference>
<evidence type="ECO:0000256" key="6">
    <source>
        <dbReference type="ARBA" id="ARBA00023145"/>
    </source>
</evidence>
<organism evidence="14 15">
    <name type="scientific">Rhodococcus pyridinivorans KG-16</name>
    <dbReference type="NCBI Taxonomy" id="1441730"/>
    <lineage>
        <taxon>Bacteria</taxon>
        <taxon>Bacillati</taxon>
        <taxon>Actinomycetota</taxon>
        <taxon>Actinomycetes</taxon>
        <taxon>Mycobacteriales</taxon>
        <taxon>Nocardiaceae</taxon>
        <taxon>Rhodococcus</taxon>
    </lineage>
</organism>
<feature type="region of interest" description="Disordered" evidence="12">
    <location>
        <begin position="650"/>
        <end position="670"/>
    </location>
</feature>
<name>A0A0V9URP1_9NOCA</name>
<evidence type="ECO:0000256" key="8">
    <source>
        <dbReference type="ARBA" id="ARBA00047417"/>
    </source>
</evidence>
<sequence>MVLPSRVRSGVRAAFAAAVSITLLGACTSASGDTEAGDMESGGTADVQETAAAATCTAEPNGTPITDTQPTTETGDRDISTNPEIATGYRTGMTAVTTSSFAVSTANPASTEAACEVLRDGGTAADALVAAQMVLGLVEPQSSGIGGGAFLVYYDAESGEVKAYDGRETAPMSATENYLRWISDTDRTEPRPDARASGRSIGVPGVVRMLETVHAEHGSATWGELFRPAIDLADQGIVISDRLAQSIADSAEQLAVDDEARAYFLQADGSPKPEGEILTNPAMSKTLSAIATDGADAFYTGDIAAGIVESTGTDSGGRTPGTMTLEDLAAYEAKERQPLCTPYREYEICGMPNPSSGGMAVAATLGILENFDLAALPPSDVDADGGVPDADAVHLISEAERLAYADRDKYVADADFVPLPGGSLETLVNPDYLSERAGLIDPGKSMGEAQPGDFGPVPLGMPPQSPEHGTSHISVADSYGNVASMTTTIESAFGSFHMTDGFLLNNQLTDFSAEPVDEEGLPVANRVEPGKRPRSSMAPTLVFDRTPDGGRGDIRMVVGSPGGSVIIQFVVKTLVNTLDWGLDPQQAVSAVSFGAANTPVTGVGGEHPAIDGADDGANDPLVQQLRDMGHEVSVAPQSSGLSALLRQGEGWVGGADPRREGAVMGDTGGQ</sequence>
<dbReference type="UniPathway" id="UPA00204"/>
<feature type="binding site" evidence="10">
    <location>
        <position position="167"/>
    </location>
    <ligand>
        <name>L-glutamate</name>
        <dbReference type="ChEBI" id="CHEBI:29985"/>
    </ligand>
</feature>
<dbReference type="Proteomes" id="UP000053060">
    <property type="component" value="Unassembled WGS sequence"/>
</dbReference>
<feature type="compositionally biased region" description="Low complexity" evidence="12">
    <location>
        <begin position="53"/>
        <end position="73"/>
    </location>
</feature>
<keyword evidence="11" id="KW-0317">Glutathione biosynthesis</keyword>
<dbReference type="PATRIC" id="fig|1441730.3.peg.951"/>
<feature type="chain" id="PRO_5006898596" description="Glutathione hydrolase proenzyme" evidence="13">
    <location>
        <begin position="33"/>
        <end position="670"/>
    </location>
</feature>
<dbReference type="GO" id="GO:0006751">
    <property type="term" value="P:glutathione catabolic process"/>
    <property type="evidence" value="ECO:0007669"/>
    <property type="project" value="UniProtKB-UniRule"/>
</dbReference>
<evidence type="ECO:0000256" key="12">
    <source>
        <dbReference type="SAM" id="MobiDB-lite"/>
    </source>
</evidence>
<keyword evidence="5 11" id="KW-0378">Hydrolase</keyword>
<dbReference type="EC" id="3.4.19.13" evidence="11"/>
<comment type="PTM">
    <text evidence="11">Cleaved by autocatalysis into a large and a small subunit.</text>
</comment>
<feature type="binding site" evidence="10">
    <location>
        <position position="510"/>
    </location>
    <ligand>
        <name>L-glutamate</name>
        <dbReference type="ChEBI" id="CHEBI:29985"/>
    </ligand>
</feature>
<proteinExistence type="inferred from homology"/>